<name>A0A7S0M2X9_9CRYP</name>
<reference evidence="1" key="1">
    <citation type="submission" date="2021-01" db="EMBL/GenBank/DDBJ databases">
        <authorList>
            <person name="Corre E."/>
            <person name="Pelletier E."/>
            <person name="Niang G."/>
            <person name="Scheremetjew M."/>
            <person name="Finn R."/>
            <person name="Kale V."/>
            <person name="Holt S."/>
            <person name="Cochrane G."/>
            <person name="Meng A."/>
            <person name="Brown T."/>
            <person name="Cohen L."/>
        </authorList>
    </citation>
    <scope>NUCLEOTIDE SEQUENCE</scope>
    <source>
        <strain evidence="1">CCAP979/52</strain>
    </source>
</reference>
<evidence type="ECO:0008006" key="2">
    <source>
        <dbReference type="Google" id="ProtNLM"/>
    </source>
</evidence>
<dbReference type="EMBL" id="HBEZ01013630">
    <property type="protein sequence ID" value="CAD8629841.1"/>
    <property type="molecule type" value="Transcribed_RNA"/>
</dbReference>
<sequence>MSNVVKQVKVRHNKETHSLPLLVIEDASGGREIFSQLARHFGMESERIKLVYRGKLLDRDSVCKVLREEISPTIQLVGCNEKLPSTPLSTKVVEFVMRTWLWIVSLFHALMSSQIMKGLKVVVDRFIVPSISLIWAFFSTMWPSNDPALNQPNPQGGEGAEDIRIVRRIDTGGQRRCRDAIDTEIIDRVQRQ</sequence>
<organism evidence="1">
    <name type="scientific">Cryptomonas curvata</name>
    <dbReference type="NCBI Taxonomy" id="233186"/>
    <lineage>
        <taxon>Eukaryota</taxon>
        <taxon>Cryptophyceae</taxon>
        <taxon>Cryptomonadales</taxon>
        <taxon>Cryptomonadaceae</taxon>
        <taxon>Cryptomonas</taxon>
    </lineage>
</organism>
<accession>A0A7S0M2X9</accession>
<gene>
    <name evidence="1" type="ORF">CCUR1050_LOCUS7520</name>
</gene>
<dbReference type="AlphaFoldDB" id="A0A7S0M2X9"/>
<evidence type="ECO:0000313" key="1">
    <source>
        <dbReference type="EMBL" id="CAD8629841.1"/>
    </source>
</evidence>
<protein>
    <recommendedName>
        <fullName evidence="2">Ubiquitin-like domain-containing protein</fullName>
    </recommendedName>
</protein>
<proteinExistence type="predicted"/>